<accession>A0A1Q2MI35</accession>
<dbReference type="Pfam" id="PF18993">
    <property type="entry name" value="Rv0078B"/>
    <property type="match status" value="1"/>
</dbReference>
<name>A0A1Q2MI35_9BACT</name>
<reference evidence="2" key="1">
    <citation type="submission" date="2017-02" db="EMBL/GenBank/DDBJ databases">
        <title>Comparative genomics and description of representatives of a novel lineage of planctomycetes thriving in anoxic sediments.</title>
        <authorList>
            <person name="Spring S."/>
            <person name="Bunk B."/>
            <person name="Sproer C."/>
        </authorList>
    </citation>
    <scope>NUCLEOTIDE SEQUENCE [LARGE SCALE GENOMIC DNA]</scope>
    <source>
        <strain evidence="2">SM-Chi-D1</strain>
    </source>
</reference>
<protein>
    <submittedName>
        <fullName evidence="1">Uncharacterized protein</fullName>
    </submittedName>
</protein>
<dbReference type="KEGG" id="pbas:SMSP2_02301"/>
<gene>
    <name evidence="1" type="ORF">SMSP2_02301</name>
</gene>
<evidence type="ECO:0000313" key="1">
    <source>
        <dbReference type="EMBL" id="AQQ71922.1"/>
    </source>
</evidence>
<keyword evidence="2" id="KW-1185">Reference proteome</keyword>
<sequence>MYADDFQKRHLEEGERVRREIYRNMSAEQKIRILEDMYWTARQMKTNWLKQQHPDWTDEEIEKEVREIFLCGRA</sequence>
<proteinExistence type="predicted"/>
<dbReference type="RefSeq" id="WP_237048867.1">
    <property type="nucleotide sequence ID" value="NZ_CP019646.1"/>
</dbReference>
<evidence type="ECO:0000313" key="2">
    <source>
        <dbReference type="Proteomes" id="UP000188181"/>
    </source>
</evidence>
<dbReference type="AlphaFoldDB" id="A0A1Q2MI35"/>
<organism evidence="1 2">
    <name type="scientific">Limihaloglobus sulfuriphilus</name>
    <dbReference type="NCBI Taxonomy" id="1851148"/>
    <lineage>
        <taxon>Bacteria</taxon>
        <taxon>Pseudomonadati</taxon>
        <taxon>Planctomycetota</taxon>
        <taxon>Phycisphaerae</taxon>
        <taxon>Sedimentisphaerales</taxon>
        <taxon>Sedimentisphaeraceae</taxon>
        <taxon>Limihaloglobus</taxon>
    </lineage>
</organism>
<dbReference type="EMBL" id="CP019646">
    <property type="protein sequence ID" value="AQQ71922.1"/>
    <property type="molecule type" value="Genomic_DNA"/>
</dbReference>
<dbReference type="Proteomes" id="UP000188181">
    <property type="component" value="Chromosome"/>
</dbReference>
<dbReference type="InterPro" id="IPR044054">
    <property type="entry name" value="Rv0078B"/>
</dbReference>
<dbReference type="STRING" id="1851148.SMSP2_02301"/>